<comment type="subcellular location">
    <subcellularLocation>
        <location evidence="1">Membrane</location>
        <topology evidence="1">Multi-pass membrane protein</topology>
    </subcellularLocation>
</comment>
<dbReference type="GO" id="GO:0007507">
    <property type="term" value="P:heart development"/>
    <property type="evidence" value="ECO:0007669"/>
    <property type="project" value="TreeGrafter"/>
</dbReference>
<dbReference type="GeneID" id="110974664"/>
<feature type="compositionally biased region" description="Basic and acidic residues" evidence="6">
    <location>
        <begin position="348"/>
        <end position="360"/>
    </location>
</feature>
<evidence type="ECO:0000256" key="2">
    <source>
        <dbReference type="ARBA" id="ARBA00007146"/>
    </source>
</evidence>
<evidence type="ECO:0000256" key="1">
    <source>
        <dbReference type="ARBA" id="ARBA00004141"/>
    </source>
</evidence>
<dbReference type="SUPFAM" id="SSF51206">
    <property type="entry name" value="cAMP-binding domain-like"/>
    <property type="match status" value="1"/>
</dbReference>
<evidence type="ECO:0000256" key="7">
    <source>
        <dbReference type="SAM" id="Phobius"/>
    </source>
</evidence>
<dbReference type="CTD" id="64208"/>
<feature type="transmembrane region" description="Helical" evidence="7">
    <location>
        <begin position="83"/>
        <end position="105"/>
    </location>
</feature>
<dbReference type="InterPro" id="IPR018490">
    <property type="entry name" value="cNMP-bd_dom_sf"/>
</dbReference>
<dbReference type="Pfam" id="PF04831">
    <property type="entry name" value="POPDC1-3"/>
    <property type="match status" value="1"/>
</dbReference>
<dbReference type="PANTHER" id="PTHR12101">
    <property type="entry name" value="POPEYE DOMAIN CONTAINING PROTEIN"/>
    <property type="match status" value="1"/>
</dbReference>
<dbReference type="OrthoDB" id="425611at2759"/>
<gene>
    <name evidence="10" type="primary">LOC110974664</name>
</gene>
<keyword evidence="9" id="KW-1185">Reference proteome</keyword>
<dbReference type="Proteomes" id="UP000694845">
    <property type="component" value="Unplaced"/>
</dbReference>
<reference evidence="10" key="1">
    <citation type="submission" date="2025-08" db="UniProtKB">
        <authorList>
            <consortium name="RefSeq"/>
        </authorList>
    </citation>
    <scope>IDENTIFICATION</scope>
</reference>
<feature type="region of interest" description="Disordered" evidence="6">
    <location>
        <begin position="348"/>
        <end position="368"/>
    </location>
</feature>
<dbReference type="RefSeq" id="XP_022082162.1">
    <property type="nucleotide sequence ID" value="XM_022226470.1"/>
</dbReference>
<evidence type="ECO:0000259" key="8">
    <source>
        <dbReference type="Pfam" id="PF04831"/>
    </source>
</evidence>
<dbReference type="Gene3D" id="2.60.120.10">
    <property type="entry name" value="Jelly Rolls"/>
    <property type="match status" value="1"/>
</dbReference>
<dbReference type="InterPro" id="IPR014710">
    <property type="entry name" value="RmlC-like_jellyroll"/>
</dbReference>
<keyword evidence="4 7" id="KW-1133">Transmembrane helix</keyword>
<dbReference type="AlphaFoldDB" id="A0A8B7XPQ8"/>
<comment type="similarity">
    <text evidence="2">Belongs to the popeye family.</text>
</comment>
<dbReference type="GO" id="GO:0042391">
    <property type="term" value="P:regulation of membrane potential"/>
    <property type="evidence" value="ECO:0007669"/>
    <property type="project" value="TreeGrafter"/>
</dbReference>
<evidence type="ECO:0000256" key="5">
    <source>
        <dbReference type="ARBA" id="ARBA00023136"/>
    </source>
</evidence>
<evidence type="ECO:0000256" key="3">
    <source>
        <dbReference type="ARBA" id="ARBA00022692"/>
    </source>
</evidence>
<proteinExistence type="inferred from homology"/>
<dbReference type="InterPro" id="IPR006916">
    <property type="entry name" value="POPDC1-3"/>
</dbReference>
<dbReference type="KEGG" id="aplc:110974664"/>
<name>A0A8B7XPQ8_ACAPL</name>
<dbReference type="GO" id="GO:0030552">
    <property type="term" value="F:cAMP binding"/>
    <property type="evidence" value="ECO:0007669"/>
    <property type="project" value="TreeGrafter"/>
</dbReference>
<evidence type="ECO:0000313" key="9">
    <source>
        <dbReference type="Proteomes" id="UP000694845"/>
    </source>
</evidence>
<evidence type="ECO:0000256" key="6">
    <source>
        <dbReference type="SAM" id="MobiDB-lite"/>
    </source>
</evidence>
<evidence type="ECO:0000313" key="10">
    <source>
        <dbReference type="RefSeq" id="XP_022082162.1"/>
    </source>
</evidence>
<protein>
    <submittedName>
        <fullName evidence="10">Popeye domain-containing protein 3-like</fullName>
    </submittedName>
</protein>
<dbReference type="PANTHER" id="PTHR12101:SF30">
    <property type="entry name" value="POPEYE DOMAIN-CONTAINING PROTEIN 3-LIKE PROTEIN"/>
    <property type="match status" value="1"/>
</dbReference>
<sequence>MIQVSGPTDPPTPSMDPNHVVTAVWNWADAGGAASTTPVPSPTAAAVQGPGCAVWEPIQSIVFQVASLLFLLGYLAPSTGYAATFVMHTFLSLGFVALSLWGLLYTCAVDIFVWNLVFCLLNLCHAGYLGFQVRPIRFTREERDLYSAVFKPFQVPRTVYRDLCNLGKISSLKIGEHYAEEGRTPCNRLSIIIFGKVKVFSDGDFLHNIQEKQFLDSPEWDSFSQTETRENFQVTLTATTYCRYMSWQRDNLRDFLERQPYLKQVFNNLIGTDITRKLYLLTERNLNHRGSRADLRLPSVAREASPNHDLQGHLAAGGMGACGVGIPVLGTSQNQDSFLQVPYGQEFAKPRPRADAKDAAYDNVYSKR</sequence>
<accession>A0A8B7XPQ8</accession>
<keyword evidence="3 7" id="KW-0812">Transmembrane</keyword>
<organism evidence="9 10">
    <name type="scientific">Acanthaster planci</name>
    <name type="common">Crown-of-thorns starfish</name>
    <dbReference type="NCBI Taxonomy" id="133434"/>
    <lineage>
        <taxon>Eukaryota</taxon>
        <taxon>Metazoa</taxon>
        <taxon>Echinodermata</taxon>
        <taxon>Eleutherozoa</taxon>
        <taxon>Asterozoa</taxon>
        <taxon>Asteroidea</taxon>
        <taxon>Valvatacea</taxon>
        <taxon>Valvatida</taxon>
        <taxon>Acanthasteridae</taxon>
        <taxon>Acanthaster</taxon>
    </lineage>
</organism>
<dbReference type="GO" id="GO:0051146">
    <property type="term" value="P:striated muscle cell differentiation"/>
    <property type="evidence" value="ECO:0007669"/>
    <property type="project" value="TreeGrafter"/>
</dbReference>
<dbReference type="InterPro" id="IPR055272">
    <property type="entry name" value="POPDC1-3_dom"/>
</dbReference>
<feature type="domain" description="POPDC1-3" evidence="8">
    <location>
        <begin position="59"/>
        <end position="283"/>
    </location>
</feature>
<keyword evidence="5 7" id="KW-0472">Membrane</keyword>
<dbReference type="GO" id="GO:0042383">
    <property type="term" value="C:sarcolemma"/>
    <property type="evidence" value="ECO:0007669"/>
    <property type="project" value="TreeGrafter"/>
</dbReference>
<evidence type="ECO:0000256" key="4">
    <source>
        <dbReference type="ARBA" id="ARBA00022989"/>
    </source>
</evidence>
<dbReference type="OMA" id="YHSCEIV"/>
<feature type="transmembrane region" description="Helical" evidence="7">
    <location>
        <begin position="111"/>
        <end position="131"/>
    </location>
</feature>